<comment type="caution">
    <text evidence="1">The sequence shown here is derived from an EMBL/GenBank/DDBJ whole genome shotgun (WGS) entry which is preliminary data.</text>
</comment>
<protein>
    <submittedName>
        <fullName evidence="1">Uncharacterized protein</fullName>
    </submittedName>
</protein>
<dbReference type="InterPro" id="IPR036397">
    <property type="entry name" value="RNaseH_sf"/>
</dbReference>
<accession>A0A8K0CDV2</accession>
<dbReference type="EMBL" id="VTPC01090624">
    <property type="protein sequence ID" value="KAF2882352.1"/>
    <property type="molecule type" value="Genomic_DNA"/>
</dbReference>
<dbReference type="Proteomes" id="UP000801492">
    <property type="component" value="Unassembled WGS sequence"/>
</dbReference>
<dbReference type="OrthoDB" id="6764613at2759"/>
<gene>
    <name evidence="1" type="ORF">ILUMI_23819</name>
</gene>
<dbReference type="GO" id="GO:0003676">
    <property type="term" value="F:nucleic acid binding"/>
    <property type="evidence" value="ECO:0007669"/>
    <property type="project" value="InterPro"/>
</dbReference>
<name>A0A8K0CDV2_IGNLU</name>
<reference evidence="1" key="1">
    <citation type="submission" date="2019-08" db="EMBL/GenBank/DDBJ databases">
        <title>The genome of the North American firefly Photinus pyralis.</title>
        <authorList>
            <consortium name="Photinus pyralis genome working group"/>
            <person name="Fallon T.R."/>
            <person name="Sander Lower S.E."/>
            <person name="Weng J.-K."/>
        </authorList>
    </citation>
    <scope>NUCLEOTIDE SEQUENCE</scope>
    <source>
        <strain evidence="1">TRF0915ILg1</strain>
        <tissue evidence="1">Whole body</tissue>
    </source>
</reference>
<organism evidence="1 2">
    <name type="scientific">Ignelater luminosus</name>
    <name type="common">Cucubano</name>
    <name type="synonym">Pyrophorus luminosus</name>
    <dbReference type="NCBI Taxonomy" id="2038154"/>
    <lineage>
        <taxon>Eukaryota</taxon>
        <taxon>Metazoa</taxon>
        <taxon>Ecdysozoa</taxon>
        <taxon>Arthropoda</taxon>
        <taxon>Hexapoda</taxon>
        <taxon>Insecta</taxon>
        <taxon>Pterygota</taxon>
        <taxon>Neoptera</taxon>
        <taxon>Endopterygota</taxon>
        <taxon>Coleoptera</taxon>
        <taxon>Polyphaga</taxon>
        <taxon>Elateriformia</taxon>
        <taxon>Elateroidea</taxon>
        <taxon>Elateridae</taxon>
        <taxon>Agrypninae</taxon>
        <taxon>Pyrophorini</taxon>
        <taxon>Ignelater</taxon>
    </lineage>
</organism>
<evidence type="ECO:0000313" key="1">
    <source>
        <dbReference type="EMBL" id="KAF2882352.1"/>
    </source>
</evidence>
<dbReference type="AlphaFoldDB" id="A0A8K0CDV2"/>
<keyword evidence="2" id="KW-1185">Reference proteome</keyword>
<dbReference type="Gene3D" id="3.30.420.10">
    <property type="entry name" value="Ribonuclease H-like superfamily/Ribonuclease H"/>
    <property type="match status" value="1"/>
</dbReference>
<proteinExistence type="predicted"/>
<feature type="non-terminal residue" evidence="1">
    <location>
        <position position="51"/>
    </location>
</feature>
<sequence length="51" mass="5749">MNKANFVKWFKEQLLKSLKQPSIVVMDNASYHSTVINKAPTAAWSKAAIQN</sequence>
<evidence type="ECO:0000313" key="2">
    <source>
        <dbReference type="Proteomes" id="UP000801492"/>
    </source>
</evidence>